<sequence length="701" mass="78232">MNNFTVVGAAAIAGLLGTLPAIAIENVDETMETMIVQAARVDKDIKDIPQSMDFLTSEDMETQRYRTVADAMKSIPNMSMSDIAGDYNNVQVRGLPRNLEQANVPIYVDGVPQTSLYGLNLSLVDVESIEFLRGPQGNIYGSNARDGIIVITTKKPDNDPTARVKLGVANYNEKSAQVLASSALIEDQLSAKVAVNHLERDGFVKNTHLGKSVDDKKQNNIAISLYWTPSEDWSATLYMDYGEVDGGAYPYVPESSKPNRGDDLKAAFDVEGVFDQTSKGMALNVDWNLTPEWTLSSVSGYRKIDTFGRFDADLAVTPDATSTLVDTWIREKDYFQEIRLVSTPHELPIDWIVGAAYYKVTENNNNQAAMKASKMALTKTAGDFERDTYTAYVDAIWRFAPTWSLNLGGRYTKENYEIDSSFYNMFLNPAQTQGNYKTDYSEFMPKVALSKDFGRDHTIYTSYGEGLLSGGGSWMAEETTPVGKRLGYGKIYDPETSKVVEIGYKSYWLDRTVMTNINVFEARVENFQYAYPDAGGSTRIASIQEVRSRGIEGSISALLTDAWQAALRFGFNDAKITQVDGYTGASMAEGNRVPYAPEHNVHVETTYFADINDDWSFTPSMSMGYFGEVAQDGRGEKFQKPYLVVNANLDFSYRDDYSIRLWGANLLTDERYQTYSVKWGSSNYSTYGEPLRFGVDLEAKF</sequence>
<evidence type="ECO:0000256" key="7">
    <source>
        <dbReference type="ARBA" id="ARBA00023065"/>
    </source>
</evidence>
<keyword evidence="7" id="KW-0406">Ion transport</keyword>
<dbReference type="PROSITE" id="PS00430">
    <property type="entry name" value="TONB_DEPENDENT_REC_1"/>
    <property type="match status" value="1"/>
</dbReference>
<keyword evidence="5 11" id="KW-0812">Transmembrane</keyword>
<organism evidence="17 18">
    <name type="scientific">Vibrio casei</name>
    <dbReference type="NCBI Taxonomy" id="673372"/>
    <lineage>
        <taxon>Bacteria</taxon>
        <taxon>Pseudomonadati</taxon>
        <taxon>Pseudomonadota</taxon>
        <taxon>Gammaproteobacteria</taxon>
        <taxon>Vibrionales</taxon>
        <taxon>Vibrionaceae</taxon>
        <taxon>Vibrio</taxon>
    </lineage>
</organism>
<evidence type="ECO:0000256" key="4">
    <source>
        <dbReference type="ARBA" id="ARBA00022496"/>
    </source>
</evidence>
<evidence type="ECO:0000256" key="1">
    <source>
        <dbReference type="ARBA" id="ARBA00004571"/>
    </source>
</evidence>
<keyword evidence="18" id="KW-1185">Reference proteome</keyword>
<keyword evidence="2 11" id="KW-0813">Transport</keyword>
<keyword evidence="4" id="KW-0410">Iron transport</keyword>
<accession>A0A368LG20</accession>
<dbReference type="Pfam" id="PF07715">
    <property type="entry name" value="Plug"/>
    <property type="match status" value="1"/>
</dbReference>
<comment type="caution">
    <text evidence="17">The sequence shown here is derived from an EMBL/GenBank/DDBJ whole genome shotgun (WGS) entry which is preliminary data.</text>
</comment>
<dbReference type="InterPro" id="IPR039426">
    <property type="entry name" value="TonB-dep_rcpt-like"/>
</dbReference>
<feature type="signal peptide" evidence="14">
    <location>
        <begin position="1"/>
        <end position="23"/>
    </location>
</feature>
<keyword evidence="6" id="KW-0408">Iron</keyword>
<evidence type="ECO:0000256" key="9">
    <source>
        <dbReference type="ARBA" id="ARBA00023136"/>
    </source>
</evidence>
<dbReference type="RefSeq" id="WP_086960550.1">
    <property type="nucleotide sequence ID" value="NZ_FUKS01000030.1"/>
</dbReference>
<evidence type="ECO:0000256" key="11">
    <source>
        <dbReference type="PROSITE-ProRule" id="PRU01360"/>
    </source>
</evidence>
<comment type="similarity">
    <text evidence="11 13">Belongs to the TonB-dependent receptor family.</text>
</comment>
<dbReference type="Gene3D" id="2.40.170.20">
    <property type="entry name" value="TonB-dependent receptor, beta-barrel domain"/>
    <property type="match status" value="1"/>
</dbReference>
<evidence type="ECO:0000256" key="3">
    <source>
        <dbReference type="ARBA" id="ARBA00022452"/>
    </source>
</evidence>
<dbReference type="EMBL" id="QPGL01000004">
    <property type="protein sequence ID" value="RCS68636.1"/>
    <property type="molecule type" value="Genomic_DNA"/>
</dbReference>
<evidence type="ECO:0000256" key="10">
    <source>
        <dbReference type="ARBA" id="ARBA00023237"/>
    </source>
</evidence>
<keyword evidence="10 11" id="KW-0998">Cell outer membrane</keyword>
<comment type="subcellular location">
    <subcellularLocation>
        <location evidence="1 11">Cell outer membrane</location>
        <topology evidence="1 11">Multi-pass membrane protein</topology>
    </subcellularLocation>
</comment>
<evidence type="ECO:0000313" key="18">
    <source>
        <dbReference type="Proteomes" id="UP000252479"/>
    </source>
</evidence>
<dbReference type="GO" id="GO:0006826">
    <property type="term" value="P:iron ion transport"/>
    <property type="evidence" value="ECO:0007669"/>
    <property type="project" value="UniProtKB-KW"/>
</dbReference>
<dbReference type="AlphaFoldDB" id="A0A368LG20"/>
<evidence type="ECO:0000256" key="8">
    <source>
        <dbReference type="ARBA" id="ARBA00023077"/>
    </source>
</evidence>
<dbReference type="GeneID" id="303190640"/>
<feature type="chain" id="PRO_5016603497" evidence="14">
    <location>
        <begin position="24"/>
        <end position="701"/>
    </location>
</feature>
<feature type="domain" description="TonB-dependent receptor-like beta-barrel" evidence="15">
    <location>
        <begin position="241"/>
        <end position="666"/>
    </location>
</feature>
<dbReference type="InterPro" id="IPR000531">
    <property type="entry name" value="Beta-barrel_TonB"/>
</dbReference>
<keyword evidence="17" id="KW-0675">Receptor</keyword>
<feature type="domain" description="TonB-dependent receptor plug" evidence="16">
    <location>
        <begin position="45"/>
        <end position="147"/>
    </location>
</feature>
<evidence type="ECO:0000256" key="2">
    <source>
        <dbReference type="ARBA" id="ARBA00022448"/>
    </source>
</evidence>
<keyword evidence="3 11" id="KW-1134">Transmembrane beta strand</keyword>
<feature type="short sequence motif" description="TonB box" evidence="12">
    <location>
        <begin position="33"/>
        <end position="39"/>
    </location>
</feature>
<evidence type="ECO:0000259" key="15">
    <source>
        <dbReference type="Pfam" id="PF00593"/>
    </source>
</evidence>
<evidence type="ECO:0000256" key="5">
    <source>
        <dbReference type="ARBA" id="ARBA00022692"/>
    </source>
</evidence>
<dbReference type="Pfam" id="PF00593">
    <property type="entry name" value="TonB_dep_Rec_b-barrel"/>
    <property type="match status" value="1"/>
</dbReference>
<evidence type="ECO:0000256" key="6">
    <source>
        <dbReference type="ARBA" id="ARBA00023004"/>
    </source>
</evidence>
<keyword evidence="14" id="KW-0732">Signal</keyword>
<dbReference type="InterPro" id="IPR010916">
    <property type="entry name" value="TonB_box_CS"/>
</dbReference>
<dbReference type="PROSITE" id="PS52016">
    <property type="entry name" value="TONB_DEPENDENT_REC_3"/>
    <property type="match status" value="1"/>
</dbReference>
<protein>
    <submittedName>
        <fullName evidence="17">TonB-dependent receptor</fullName>
    </submittedName>
</protein>
<name>A0A368LG20_9VIBR</name>
<proteinExistence type="inferred from homology"/>
<gene>
    <name evidence="17" type="ORF">CIK83_17095</name>
</gene>
<dbReference type="SUPFAM" id="SSF56935">
    <property type="entry name" value="Porins"/>
    <property type="match status" value="1"/>
</dbReference>
<evidence type="ECO:0000313" key="17">
    <source>
        <dbReference type="EMBL" id="RCS68636.1"/>
    </source>
</evidence>
<keyword evidence="9 11" id="KW-0472">Membrane</keyword>
<evidence type="ECO:0000256" key="12">
    <source>
        <dbReference type="PROSITE-ProRule" id="PRU10143"/>
    </source>
</evidence>
<dbReference type="InterPro" id="IPR012910">
    <property type="entry name" value="Plug_dom"/>
</dbReference>
<dbReference type="GO" id="GO:0009279">
    <property type="term" value="C:cell outer membrane"/>
    <property type="evidence" value="ECO:0007669"/>
    <property type="project" value="UniProtKB-SubCell"/>
</dbReference>
<evidence type="ECO:0000256" key="14">
    <source>
        <dbReference type="SAM" id="SignalP"/>
    </source>
</evidence>
<dbReference type="PANTHER" id="PTHR32552">
    <property type="entry name" value="FERRICHROME IRON RECEPTOR-RELATED"/>
    <property type="match status" value="1"/>
</dbReference>
<evidence type="ECO:0000259" key="16">
    <source>
        <dbReference type="Pfam" id="PF07715"/>
    </source>
</evidence>
<dbReference type="Proteomes" id="UP000252479">
    <property type="component" value="Unassembled WGS sequence"/>
</dbReference>
<reference evidence="17 18" key="1">
    <citation type="journal article" date="2017" name="Elife">
        <title>Extensive horizontal gene transfer in cheese-associated bacteria.</title>
        <authorList>
            <person name="Bonham K.S."/>
            <person name="Wolfe B.E."/>
            <person name="Dutton R.J."/>
        </authorList>
    </citation>
    <scope>NUCLEOTIDE SEQUENCE [LARGE SCALE GENOMIC DNA]</scope>
    <source>
        <strain evidence="17 18">JB196</strain>
    </source>
</reference>
<dbReference type="PANTHER" id="PTHR32552:SF81">
    <property type="entry name" value="TONB-DEPENDENT OUTER MEMBRANE RECEPTOR"/>
    <property type="match status" value="1"/>
</dbReference>
<dbReference type="InterPro" id="IPR036942">
    <property type="entry name" value="Beta-barrel_TonB_sf"/>
</dbReference>
<evidence type="ECO:0000256" key="13">
    <source>
        <dbReference type="RuleBase" id="RU003357"/>
    </source>
</evidence>
<dbReference type="CDD" id="cd01347">
    <property type="entry name" value="ligand_gated_channel"/>
    <property type="match status" value="1"/>
</dbReference>
<keyword evidence="8 12" id="KW-0798">TonB box</keyword>